<keyword evidence="3" id="KW-1185">Reference proteome</keyword>
<reference evidence="2 3" key="1">
    <citation type="submission" date="2020-02" db="EMBL/GenBank/DDBJ databases">
        <title>Genome analysis of Thermosulfuriphilus ammonigenes ST65T, an anaerobic thermophilic chemolithoautotrophic bacterium isolated from a deep-sea hydrothermal vent.</title>
        <authorList>
            <person name="Slobodkina G."/>
            <person name="Allioux M."/>
            <person name="Merkel A."/>
            <person name="Alain K."/>
            <person name="Jebbar M."/>
            <person name="Slobodkin A."/>
        </authorList>
    </citation>
    <scope>NUCLEOTIDE SEQUENCE [LARGE SCALE GENOMIC DNA]</scope>
    <source>
        <strain evidence="2 3">ST65</strain>
    </source>
</reference>
<sequence length="90" mass="10670">MLAIQSMLKEFNIVSNSIAKENIDDILNCLIFFIPRLFADRLSIDRKLKKNRNFFYAVNNENIIRFIQKNLGIYVTMIVLHLLVLIMMDY</sequence>
<gene>
    <name evidence="2" type="ORF">G4V39_04540</name>
</gene>
<name>A0A6G7PVW5_9BACT</name>
<organism evidence="2 3">
    <name type="scientific">Thermosulfuriphilus ammonigenes</name>
    <dbReference type="NCBI Taxonomy" id="1936021"/>
    <lineage>
        <taxon>Bacteria</taxon>
        <taxon>Pseudomonadati</taxon>
        <taxon>Thermodesulfobacteriota</taxon>
        <taxon>Thermodesulfobacteria</taxon>
        <taxon>Thermodesulfobacteriales</taxon>
        <taxon>Thermodesulfobacteriaceae</taxon>
        <taxon>Thermosulfuriphilus</taxon>
    </lineage>
</organism>
<keyword evidence="1" id="KW-1133">Transmembrane helix</keyword>
<dbReference type="EMBL" id="CP048877">
    <property type="protein sequence ID" value="QIJ71588.1"/>
    <property type="molecule type" value="Genomic_DNA"/>
</dbReference>
<feature type="transmembrane region" description="Helical" evidence="1">
    <location>
        <begin position="71"/>
        <end position="88"/>
    </location>
</feature>
<dbReference type="Proteomes" id="UP000502179">
    <property type="component" value="Chromosome"/>
</dbReference>
<protein>
    <submittedName>
        <fullName evidence="2">Uncharacterized protein</fullName>
    </submittedName>
</protein>
<keyword evidence="1" id="KW-0472">Membrane</keyword>
<proteinExistence type="predicted"/>
<dbReference type="KEGG" id="tav:G4V39_04540"/>
<evidence type="ECO:0000313" key="2">
    <source>
        <dbReference type="EMBL" id="QIJ71588.1"/>
    </source>
</evidence>
<accession>A0A6G7PVW5</accession>
<keyword evidence="1" id="KW-0812">Transmembrane</keyword>
<dbReference type="AlphaFoldDB" id="A0A6G7PVW5"/>
<dbReference type="RefSeq" id="WP_166031806.1">
    <property type="nucleotide sequence ID" value="NZ_JACDUQ010000001.1"/>
</dbReference>
<evidence type="ECO:0000313" key="3">
    <source>
        <dbReference type="Proteomes" id="UP000502179"/>
    </source>
</evidence>
<evidence type="ECO:0000256" key="1">
    <source>
        <dbReference type="SAM" id="Phobius"/>
    </source>
</evidence>